<dbReference type="AlphaFoldDB" id="A0AAW0ZGH9"/>
<evidence type="ECO:0000313" key="1">
    <source>
        <dbReference type="EMBL" id="KAK9296754.1"/>
    </source>
</evidence>
<comment type="caution">
    <text evidence="1">The sequence shown here is derived from an EMBL/GenBank/DDBJ whole genome shotgun (WGS) entry which is preliminary data.</text>
</comment>
<reference evidence="1 2" key="1">
    <citation type="submission" date="2024-05" db="EMBL/GenBank/DDBJ databases">
        <title>The nuclear and mitochondrial genome assemblies of Tetragonisca angustula (Apidae: Meliponini), a tiny yet remarkable pollinator in the Neotropics.</title>
        <authorList>
            <person name="Ferrari R."/>
            <person name="Ricardo P.C."/>
            <person name="Dias F.C."/>
            <person name="Araujo N.S."/>
            <person name="Soares D.O."/>
            <person name="Zhou Q.-S."/>
            <person name="Zhu C.-D."/>
            <person name="Coutinho L."/>
            <person name="Airas M.C."/>
            <person name="Batista T.M."/>
        </authorList>
    </citation>
    <scope>NUCLEOTIDE SEQUENCE [LARGE SCALE GENOMIC DNA]</scope>
    <source>
        <strain evidence="1">ASF017062</strain>
        <tissue evidence="1">Abdomen</tissue>
    </source>
</reference>
<name>A0AAW0ZGH9_9HYME</name>
<keyword evidence="2" id="KW-1185">Reference proteome</keyword>
<gene>
    <name evidence="1" type="ORF">QLX08_009366</name>
</gene>
<sequence>MLLPPQGSYRLQPMNVSFMALLNTYYEVRKWLISKSERNVTIYEVTMMYKPVFFKAATIETSVLVFRATFNLDVFLDCQYTETNRNYQNKATISKSSFHRSHMIIIMIFTELESFSLSSKDAETVPPTPKDVDTLLILQDIDYESTFTFSSQTIKSIPQAG</sequence>
<evidence type="ECO:0000313" key="2">
    <source>
        <dbReference type="Proteomes" id="UP001432146"/>
    </source>
</evidence>
<dbReference type="EMBL" id="JAWNGG020000205">
    <property type="protein sequence ID" value="KAK9296754.1"/>
    <property type="molecule type" value="Genomic_DNA"/>
</dbReference>
<dbReference type="Proteomes" id="UP001432146">
    <property type="component" value="Unassembled WGS sequence"/>
</dbReference>
<organism evidence="1 2">
    <name type="scientific">Tetragonisca angustula</name>
    <dbReference type="NCBI Taxonomy" id="166442"/>
    <lineage>
        <taxon>Eukaryota</taxon>
        <taxon>Metazoa</taxon>
        <taxon>Ecdysozoa</taxon>
        <taxon>Arthropoda</taxon>
        <taxon>Hexapoda</taxon>
        <taxon>Insecta</taxon>
        <taxon>Pterygota</taxon>
        <taxon>Neoptera</taxon>
        <taxon>Endopterygota</taxon>
        <taxon>Hymenoptera</taxon>
        <taxon>Apocrita</taxon>
        <taxon>Aculeata</taxon>
        <taxon>Apoidea</taxon>
        <taxon>Anthophila</taxon>
        <taxon>Apidae</taxon>
        <taxon>Tetragonisca</taxon>
    </lineage>
</organism>
<protein>
    <submittedName>
        <fullName evidence="1">Uncharacterized protein</fullName>
    </submittedName>
</protein>
<accession>A0AAW0ZGH9</accession>
<proteinExistence type="predicted"/>